<comment type="caution">
    <text evidence="1">The sequence shown here is derived from an EMBL/GenBank/DDBJ whole genome shotgun (WGS) entry which is preliminary data.</text>
</comment>
<dbReference type="Proteomes" id="UP000266340">
    <property type="component" value="Unassembled WGS sequence"/>
</dbReference>
<keyword evidence="2" id="KW-1185">Reference proteome</keyword>
<accession>A0A398D0W0</accession>
<evidence type="ECO:0000313" key="2">
    <source>
        <dbReference type="Proteomes" id="UP000266340"/>
    </source>
</evidence>
<reference evidence="1 2" key="1">
    <citation type="submission" date="2018-09" db="EMBL/GenBank/DDBJ databases">
        <title>Cohnella cavernae sp. nov., isolated from a karst cave.</title>
        <authorList>
            <person name="Zhu H."/>
        </authorList>
    </citation>
    <scope>NUCLEOTIDE SEQUENCE [LARGE SCALE GENOMIC DNA]</scope>
    <source>
        <strain evidence="1 2">K2E09-144</strain>
    </source>
</reference>
<evidence type="ECO:0000313" key="1">
    <source>
        <dbReference type="EMBL" id="RIE05131.1"/>
    </source>
</evidence>
<dbReference type="EMBL" id="QXJM01000016">
    <property type="protein sequence ID" value="RIE05131.1"/>
    <property type="molecule type" value="Genomic_DNA"/>
</dbReference>
<gene>
    <name evidence="1" type="ORF">D3H35_03135</name>
</gene>
<protein>
    <submittedName>
        <fullName evidence="1">Uncharacterized protein</fullName>
    </submittedName>
</protein>
<dbReference type="AlphaFoldDB" id="A0A398D0W0"/>
<sequence length="63" mass="7608">MRWIERSFTELSGEQTRAGYRLYVFGFQSYIYYAKSGWHRKHFHSTPFGLEIKQQVKKDTISD</sequence>
<organism evidence="1 2">
    <name type="scientific">Cohnella faecalis</name>
    <dbReference type="NCBI Taxonomy" id="2315694"/>
    <lineage>
        <taxon>Bacteria</taxon>
        <taxon>Bacillati</taxon>
        <taxon>Bacillota</taxon>
        <taxon>Bacilli</taxon>
        <taxon>Bacillales</taxon>
        <taxon>Paenibacillaceae</taxon>
        <taxon>Cohnella</taxon>
    </lineage>
</organism>
<proteinExistence type="predicted"/>
<name>A0A398D0W0_9BACL</name>